<dbReference type="Proteomes" id="UP001652442">
    <property type="component" value="Unassembled WGS sequence"/>
</dbReference>
<organism evidence="4 5">
    <name type="scientific">Brotonthovivens ammoniilytica</name>
    <dbReference type="NCBI Taxonomy" id="2981725"/>
    <lineage>
        <taxon>Bacteria</taxon>
        <taxon>Bacillati</taxon>
        <taxon>Bacillota</taxon>
        <taxon>Clostridia</taxon>
        <taxon>Lachnospirales</taxon>
        <taxon>Lachnospiraceae</taxon>
        <taxon>Brotonthovivens</taxon>
    </lineage>
</organism>
<comment type="caution">
    <text evidence="4">The sequence shown here is derived from an EMBL/GenBank/DDBJ whole genome shotgun (WGS) entry which is preliminary data.</text>
</comment>
<protein>
    <submittedName>
        <fullName evidence="4">Flavodoxin</fullName>
    </submittedName>
</protein>
<feature type="signal peptide" evidence="2">
    <location>
        <begin position="1"/>
        <end position="23"/>
    </location>
</feature>
<feature type="domain" description="Flavodoxin-like" evidence="3">
    <location>
        <begin position="96"/>
        <end position="238"/>
    </location>
</feature>
<name>A0ABT2TP14_9FIRM</name>
<dbReference type="InterPro" id="IPR008254">
    <property type="entry name" value="Flavodoxin/NO_synth"/>
</dbReference>
<proteinExistence type="predicted"/>
<evidence type="ECO:0000313" key="4">
    <source>
        <dbReference type="EMBL" id="MCU6763511.1"/>
    </source>
</evidence>
<keyword evidence="2" id="KW-0732">Signal</keyword>
<dbReference type="NCBIfam" id="NF005389">
    <property type="entry name" value="PRK06934.1"/>
    <property type="match status" value="1"/>
</dbReference>
<dbReference type="PANTHER" id="PTHR39201">
    <property type="entry name" value="EXPORTED PROTEIN-RELATED"/>
    <property type="match status" value="1"/>
</dbReference>
<dbReference type="RefSeq" id="WP_158426144.1">
    <property type="nucleotide sequence ID" value="NZ_JAOQJQ010000007.1"/>
</dbReference>
<dbReference type="SUPFAM" id="SSF52218">
    <property type="entry name" value="Flavoproteins"/>
    <property type="match status" value="1"/>
</dbReference>
<feature type="region of interest" description="Disordered" evidence="1">
    <location>
        <begin position="28"/>
        <end position="66"/>
    </location>
</feature>
<keyword evidence="5" id="KW-1185">Reference proteome</keyword>
<accession>A0ABT2TP14</accession>
<dbReference type="Pfam" id="PF12682">
    <property type="entry name" value="Flavodoxin_4"/>
    <property type="match status" value="1"/>
</dbReference>
<evidence type="ECO:0000259" key="3">
    <source>
        <dbReference type="Pfam" id="PF12682"/>
    </source>
</evidence>
<evidence type="ECO:0000313" key="5">
    <source>
        <dbReference type="Proteomes" id="UP001652442"/>
    </source>
</evidence>
<dbReference type="Gene3D" id="3.40.50.360">
    <property type="match status" value="1"/>
</dbReference>
<sequence length="245" mass="26857">MKKLLSLLTVCALGITIIFSLTACSEKTPVSSENDVTTPSTDTGNSTNENQSAGNSNPADDTSDSTNETANALVVYFSIPDDRDNSYVEVDGARLGNTQYMAQVIQENTGADIFRIQPVTPYPTDHEELLEAAQDEIRTNARPEISGTIENFDSYDVVFVGYPNWNADMPYIMYSFFESYDFSGKTIVPFMTHGGSGFSGTPETIAQLEPEAAMLEGKAISRSSIEDARQEIIDWIDEIGLLKKN</sequence>
<evidence type="ECO:0000256" key="1">
    <source>
        <dbReference type="SAM" id="MobiDB-lite"/>
    </source>
</evidence>
<gene>
    <name evidence="4" type="ORF">OCV88_14440</name>
</gene>
<dbReference type="PANTHER" id="PTHR39201:SF1">
    <property type="entry name" value="FLAVODOXIN-LIKE DOMAIN-CONTAINING PROTEIN"/>
    <property type="match status" value="1"/>
</dbReference>
<reference evidence="4 5" key="1">
    <citation type="journal article" date="2021" name="ISME Commun">
        <title>Automated analysis of genomic sequences facilitates high-throughput and comprehensive description of bacteria.</title>
        <authorList>
            <person name="Hitch T.C.A."/>
        </authorList>
    </citation>
    <scope>NUCLEOTIDE SEQUENCE [LARGE SCALE GENOMIC DNA]</scope>
    <source>
        <strain evidence="4 5">Sanger_109</strain>
    </source>
</reference>
<feature type="chain" id="PRO_5047411485" evidence="2">
    <location>
        <begin position="24"/>
        <end position="245"/>
    </location>
</feature>
<dbReference type="InterPro" id="IPR029039">
    <property type="entry name" value="Flavoprotein-like_sf"/>
</dbReference>
<dbReference type="EMBL" id="JAOQJQ010000007">
    <property type="protein sequence ID" value="MCU6763511.1"/>
    <property type="molecule type" value="Genomic_DNA"/>
</dbReference>
<dbReference type="PROSITE" id="PS51257">
    <property type="entry name" value="PROKAR_LIPOPROTEIN"/>
    <property type="match status" value="1"/>
</dbReference>
<evidence type="ECO:0000256" key="2">
    <source>
        <dbReference type="SAM" id="SignalP"/>
    </source>
</evidence>